<name>A0A494XNL8_9BURK</name>
<dbReference type="NCBIfam" id="NF033855">
    <property type="entry name" value="tRNA_MNMC2"/>
    <property type="match status" value="1"/>
</dbReference>
<protein>
    <recommendedName>
        <fullName evidence="1">MnmC-like methyltransferase domain-containing protein</fullName>
    </recommendedName>
</protein>
<dbReference type="GO" id="GO:0016645">
    <property type="term" value="F:oxidoreductase activity, acting on the CH-NH group of donors"/>
    <property type="evidence" value="ECO:0007669"/>
    <property type="project" value="InterPro"/>
</dbReference>
<dbReference type="Proteomes" id="UP000270342">
    <property type="component" value="Unassembled WGS sequence"/>
</dbReference>
<dbReference type="SUPFAM" id="SSF53335">
    <property type="entry name" value="S-adenosyl-L-methionine-dependent methyltransferases"/>
    <property type="match status" value="1"/>
</dbReference>
<dbReference type="InterPro" id="IPR029063">
    <property type="entry name" value="SAM-dependent_MTases_sf"/>
</dbReference>
<sequence>MTDPLMPASVAFREDGTPYSVLHDDIYHSAAGALAQARHVFLEGNALPRRWRDARTFTVLETGFGMGINFLTTWSAWRDDPQRCETLHFVSLEKYPMTRADLERAFDAVIDDPALAQRAHDLAHVWPALTPGTHAIAFEHDRVRLTLIFADAVTALPALDMRADAFYLDGFSPAKNPELWSPALIAALTRMANEGATLATYTSAGAVRRALIAAGFDARRAPGFGWKREMLVGRFVGAPTVMHDQNN</sequence>
<dbReference type="Gene3D" id="3.40.50.150">
    <property type="entry name" value="Vaccinia Virus protein VP39"/>
    <property type="match status" value="1"/>
</dbReference>
<gene>
    <name evidence="2" type="ORF">D7S86_19645</name>
</gene>
<dbReference type="PANTHER" id="PTHR39963">
    <property type="entry name" value="SLL0983 PROTEIN"/>
    <property type="match status" value="1"/>
</dbReference>
<evidence type="ECO:0000313" key="3">
    <source>
        <dbReference type="Proteomes" id="UP000270342"/>
    </source>
</evidence>
<dbReference type="GO" id="GO:0004808">
    <property type="term" value="F:tRNA (5-methylaminomethyl-2-thiouridylate)(34)-methyltransferase activity"/>
    <property type="evidence" value="ECO:0007669"/>
    <property type="project" value="InterPro"/>
</dbReference>
<proteinExistence type="predicted"/>
<feature type="domain" description="MnmC-like methyltransferase" evidence="1">
    <location>
        <begin position="115"/>
        <end position="233"/>
    </location>
</feature>
<dbReference type="InterPro" id="IPR008471">
    <property type="entry name" value="MnmC-like_methylTransf"/>
</dbReference>
<comment type="caution">
    <text evidence="2">The sequence shown here is derived from an EMBL/GenBank/DDBJ whole genome shotgun (WGS) entry which is preliminary data.</text>
</comment>
<dbReference type="AlphaFoldDB" id="A0A494XNL8"/>
<dbReference type="OrthoDB" id="9786494at2"/>
<keyword evidence="3" id="KW-1185">Reference proteome</keyword>
<dbReference type="PANTHER" id="PTHR39963:SF1">
    <property type="entry name" value="MNMC-LIKE METHYLTRANSFERASE DOMAIN-CONTAINING PROTEIN"/>
    <property type="match status" value="1"/>
</dbReference>
<reference evidence="2 3" key="1">
    <citation type="submission" date="2018-10" db="EMBL/GenBank/DDBJ databases">
        <title>Robbsia sp. DHC34, isolated from soil.</title>
        <authorList>
            <person name="Gao Z.-H."/>
            <person name="Qiu L.-H."/>
        </authorList>
    </citation>
    <scope>NUCLEOTIDE SEQUENCE [LARGE SCALE GENOMIC DNA]</scope>
    <source>
        <strain evidence="2 3">DHC34</strain>
    </source>
</reference>
<evidence type="ECO:0000313" key="2">
    <source>
        <dbReference type="EMBL" id="RKP50326.1"/>
    </source>
</evidence>
<dbReference type="Pfam" id="PF05430">
    <property type="entry name" value="Methyltransf_30"/>
    <property type="match status" value="1"/>
</dbReference>
<accession>A0A494XNL8</accession>
<dbReference type="EMBL" id="RBZU01000009">
    <property type="protein sequence ID" value="RKP50326.1"/>
    <property type="molecule type" value="Genomic_DNA"/>
</dbReference>
<evidence type="ECO:0000259" key="1">
    <source>
        <dbReference type="Pfam" id="PF05430"/>
    </source>
</evidence>
<organism evidence="2 3">
    <name type="scientific">Pararobbsia silviterrae</name>
    <dbReference type="NCBI Taxonomy" id="1792498"/>
    <lineage>
        <taxon>Bacteria</taxon>
        <taxon>Pseudomonadati</taxon>
        <taxon>Pseudomonadota</taxon>
        <taxon>Betaproteobacteria</taxon>
        <taxon>Burkholderiales</taxon>
        <taxon>Burkholderiaceae</taxon>
        <taxon>Pararobbsia</taxon>
    </lineage>
</organism>
<dbReference type="InterPro" id="IPR047785">
    <property type="entry name" value="tRNA_MNMC2"/>
</dbReference>